<feature type="domain" description="HTH lysR-type" evidence="5">
    <location>
        <begin position="1"/>
        <end position="58"/>
    </location>
</feature>
<dbReference type="SUPFAM" id="SSF46785">
    <property type="entry name" value="Winged helix' DNA-binding domain"/>
    <property type="match status" value="1"/>
</dbReference>
<sequence>MRFEQLRYLEAALRTGSFRQAAHELGVSQPTITNQVQRLEEDLGVVLVLRGAHGVRPTDAAERILPHVKAAIRAEDLLRQEASAIDGLKIGTVSMGTVAIGSMRVLPQLVREMHEGHPNIRFEVTEGGTYIVCEGVLDGTFDLGLITRIPLPGEPPDDERLHYVDLMTGRLVLCVPDTHPLARAETFDLDDLSGEPLIFFREGSILRRAFEQLTSGIDARIVYTTDGAETAQRMVRAGVGIAIANTLAPSTTSGNGVTLIPINKPWAQTTLSAIVRTGELRGRIVETLLRQIRSAKGATDRLPGR</sequence>
<keyword evidence="7" id="KW-1185">Reference proteome</keyword>
<evidence type="ECO:0000256" key="1">
    <source>
        <dbReference type="ARBA" id="ARBA00009437"/>
    </source>
</evidence>
<dbReference type="CDD" id="cd05466">
    <property type="entry name" value="PBP2_LTTR_substrate"/>
    <property type="match status" value="1"/>
</dbReference>
<evidence type="ECO:0000259" key="5">
    <source>
        <dbReference type="PROSITE" id="PS50931"/>
    </source>
</evidence>
<dbReference type="AlphaFoldDB" id="A0A1H8XCY4"/>
<evidence type="ECO:0000313" key="6">
    <source>
        <dbReference type="EMBL" id="SEP37689.1"/>
    </source>
</evidence>
<dbReference type="Proteomes" id="UP000198582">
    <property type="component" value="Unassembled WGS sequence"/>
</dbReference>
<evidence type="ECO:0000313" key="7">
    <source>
        <dbReference type="Proteomes" id="UP000198582"/>
    </source>
</evidence>
<dbReference type="InterPro" id="IPR000847">
    <property type="entry name" value="LysR_HTH_N"/>
</dbReference>
<keyword evidence="2" id="KW-0805">Transcription regulation</keyword>
<comment type="similarity">
    <text evidence="1">Belongs to the LysR transcriptional regulatory family.</text>
</comment>
<keyword evidence="3 6" id="KW-0238">DNA-binding</keyword>
<dbReference type="PROSITE" id="PS50931">
    <property type="entry name" value="HTH_LYSR"/>
    <property type="match status" value="1"/>
</dbReference>
<dbReference type="Pfam" id="PF03466">
    <property type="entry name" value="LysR_substrate"/>
    <property type="match status" value="1"/>
</dbReference>
<gene>
    <name evidence="6" type="ORF">SAMN04489732_10748</name>
</gene>
<dbReference type="InterPro" id="IPR036390">
    <property type="entry name" value="WH_DNA-bd_sf"/>
</dbReference>
<dbReference type="RefSeq" id="WP_091617980.1">
    <property type="nucleotide sequence ID" value="NZ_FOEF01000007.1"/>
</dbReference>
<dbReference type="PANTHER" id="PTHR30419">
    <property type="entry name" value="HTH-TYPE TRANSCRIPTIONAL REGULATOR YBHD"/>
    <property type="match status" value="1"/>
</dbReference>
<dbReference type="GO" id="GO:0005829">
    <property type="term" value="C:cytosol"/>
    <property type="evidence" value="ECO:0007669"/>
    <property type="project" value="TreeGrafter"/>
</dbReference>
<dbReference type="OrthoDB" id="3181812at2"/>
<keyword evidence="4" id="KW-0804">Transcription</keyword>
<dbReference type="Gene3D" id="3.40.190.10">
    <property type="entry name" value="Periplasmic binding protein-like II"/>
    <property type="match status" value="2"/>
</dbReference>
<evidence type="ECO:0000256" key="2">
    <source>
        <dbReference type="ARBA" id="ARBA00023015"/>
    </source>
</evidence>
<dbReference type="InterPro" id="IPR050950">
    <property type="entry name" value="HTH-type_LysR_regulators"/>
</dbReference>
<evidence type="ECO:0000256" key="4">
    <source>
        <dbReference type="ARBA" id="ARBA00023163"/>
    </source>
</evidence>
<dbReference type="STRING" id="394193.SAMN04489732_10748"/>
<dbReference type="Gene3D" id="1.10.10.10">
    <property type="entry name" value="Winged helix-like DNA-binding domain superfamily/Winged helix DNA-binding domain"/>
    <property type="match status" value="1"/>
</dbReference>
<dbReference type="PRINTS" id="PR00039">
    <property type="entry name" value="HTHLYSR"/>
</dbReference>
<proteinExistence type="inferred from homology"/>
<reference evidence="6 7" key="1">
    <citation type="submission" date="2016-10" db="EMBL/GenBank/DDBJ databases">
        <authorList>
            <person name="de Groot N.N."/>
        </authorList>
    </citation>
    <scope>NUCLEOTIDE SEQUENCE [LARGE SCALE GENOMIC DNA]</scope>
    <source>
        <strain evidence="6 7">DSM 44993</strain>
    </source>
</reference>
<evidence type="ECO:0000256" key="3">
    <source>
        <dbReference type="ARBA" id="ARBA00023125"/>
    </source>
</evidence>
<dbReference type="EMBL" id="FOEF01000007">
    <property type="protein sequence ID" value="SEP37689.1"/>
    <property type="molecule type" value="Genomic_DNA"/>
</dbReference>
<dbReference type="GO" id="GO:0003677">
    <property type="term" value="F:DNA binding"/>
    <property type="evidence" value="ECO:0007669"/>
    <property type="project" value="UniProtKB-KW"/>
</dbReference>
<dbReference type="GO" id="GO:0003700">
    <property type="term" value="F:DNA-binding transcription factor activity"/>
    <property type="evidence" value="ECO:0007669"/>
    <property type="project" value="InterPro"/>
</dbReference>
<dbReference type="InterPro" id="IPR005119">
    <property type="entry name" value="LysR_subst-bd"/>
</dbReference>
<dbReference type="InterPro" id="IPR036388">
    <property type="entry name" value="WH-like_DNA-bd_sf"/>
</dbReference>
<protein>
    <submittedName>
        <fullName evidence="6">DNA-binding transcriptional regulator, LysR family</fullName>
    </submittedName>
</protein>
<accession>A0A1H8XCY4</accession>
<organism evidence="6 7">
    <name type="scientific">Amycolatopsis saalfeldensis</name>
    <dbReference type="NCBI Taxonomy" id="394193"/>
    <lineage>
        <taxon>Bacteria</taxon>
        <taxon>Bacillati</taxon>
        <taxon>Actinomycetota</taxon>
        <taxon>Actinomycetes</taxon>
        <taxon>Pseudonocardiales</taxon>
        <taxon>Pseudonocardiaceae</taxon>
        <taxon>Amycolatopsis</taxon>
    </lineage>
</organism>
<name>A0A1H8XCY4_9PSEU</name>
<dbReference type="Pfam" id="PF00126">
    <property type="entry name" value="HTH_1"/>
    <property type="match status" value="1"/>
</dbReference>
<dbReference type="SUPFAM" id="SSF53850">
    <property type="entry name" value="Periplasmic binding protein-like II"/>
    <property type="match status" value="1"/>
</dbReference>